<dbReference type="EMBL" id="AP014957">
    <property type="protein sequence ID" value="BAS73288.1"/>
    <property type="molecule type" value="Genomic_DNA"/>
</dbReference>
<sequence length="129" mass="14857">MLLRYLLALISIIPEKLYPWMACPEDQSSNLIDGQHFYQEIKAFLSAPQQRCIQCSKCQWLVYTAILRIHRALEPCTILYFHEHTVQKIVVGVSLNATRASPKSQIFSLQLELANIFFGFRSRDSSLPV</sequence>
<reference evidence="2 3" key="2">
    <citation type="journal article" date="2013" name="Plant Cell Physiol.">
        <title>Rice Annotation Project Database (RAP-DB): an integrative and interactive database for rice genomics.</title>
        <authorList>
            <person name="Sakai H."/>
            <person name="Lee S.S."/>
            <person name="Tanaka T."/>
            <person name="Numa H."/>
            <person name="Kim J."/>
            <person name="Kawahara Y."/>
            <person name="Wakimoto H."/>
            <person name="Yang C.C."/>
            <person name="Iwamoto M."/>
            <person name="Abe T."/>
            <person name="Yamada Y."/>
            <person name="Muto A."/>
            <person name="Inokuchi H."/>
            <person name="Ikemura T."/>
            <person name="Matsumoto T."/>
            <person name="Sasaki T."/>
            <person name="Itoh T."/>
        </authorList>
    </citation>
    <scope>NUCLEOTIDE SEQUENCE [LARGE SCALE GENOMIC DNA]</scope>
    <source>
        <strain evidence="3">cv. Nipponbare</strain>
    </source>
</reference>
<evidence type="ECO:0000313" key="2">
    <source>
        <dbReference type="EMBL" id="BAS73288.1"/>
    </source>
</evidence>
<feature type="chain" id="PRO_5006056190" evidence="1">
    <location>
        <begin position="23"/>
        <end position="129"/>
    </location>
</feature>
<feature type="signal peptide" evidence="1">
    <location>
        <begin position="1"/>
        <end position="22"/>
    </location>
</feature>
<organism evidence="2 3">
    <name type="scientific">Oryza sativa subsp. japonica</name>
    <name type="common">Rice</name>
    <dbReference type="NCBI Taxonomy" id="39947"/>
    <lineage>
        <taxon>Eukaryota</taxon>
        <taxon>Viridiplantae</taxon>
        <taxon>Streptophyta</taxon>
        <taxon>Embryophyta</taxon>
        <taxon>Tracheophyta</taxon>
        <taxon>Spermatophyta</taxon>
        <taxon>Magnoliopsida</taxon>
        <taxon>Liliopsida</taxon>
        <taxon>Poales</taxon>
        <taxon>Poaceae</taxon>
        <taxon>BOP clade</taxon>
        <taxon>Oryzoideae</taxon>
        <taxon>Oryzeae</taxon>
        <taxon>Oryzinae</taxon>
        <taxon>Oryza</taxon>
        <taxon>Oryza sativa</taxon>
    </lineage>
</organism>
<keyword evidence="1" id="KW-0732">Signal</keyword>
<reference evidence="3" key="1">
    <citation type="journal article" date="2005" name="Nature">
        <title>The map-based sequence of the rice genome.</title>
        <authorList>
            <consortium name="International rice genome sequencing project (IRGSP)"/>
            <person name="Matsumoto T."/>
            <person name="Wu J."/>
            <person name="Kanamori H."/>
            <person name="Katayose Y."/>
            <person name="Fujisawa M."/>
            <person name="Namiki N."/>
            <person name="Mizuno H."/>
            <person name="Yamamoto K."/>
            <person name="Antonio B.A."/>
            <person name="Baba T."/>
            <person name="Sakata K."/>
            <person name="Nagamura Y."/>
            <person name="Aoki H."/>
            <person name="Arikawa K."/>
            <person name="Arita K."/>
            <person name="Bito T."/>
            <person name="Chiden Y."/>
            <person name="Fujitsuka N."/>
            <person name="Fukunaka R."/>
            <person name="Hamada M."/>
            <person name="Harada C."/>
            <person name="Hayashi A."/>
            <person name="Hijishita S."/>
            <person name="Honda M."/>
            <person name="Hosokawa S."/>
            <person name="Ichikawa Y."/>
            <person name="Idonuma A."/>
            <person name="Iijima M."/>
            <person name="Ikeda M."/>
            <person name="Ikeno M."/>
            <person name="Ito K."/>
            <person name="Ito S."/>
            <person name="Ito T."/>
            <person name="Ito Y."/>
            <person name="Ito Y."/>
            <person name="Iwabuchi A."/>
            <person name="Kamiya K."/>
            <person name="Karasawa W."/>
            <person name="Kurita K."/>
            <person name="Katagiri S."/>
            <person name="Kikuta A."/>
            <person name="Kobayashi H."/>
            <person name="Kobayashi N."/>
            <person name="Machita K."/>
            <person name="Maehara T."/>
            <person name="Masukawa M."/>
            <person name="Mizubayashi T."/>
            <person name="Mukai Y."/>
            <person name="Nagasaki H."/>
            <person name="Nagata Y."/>
            <person name="Naito S."/>
            <person name="Nakashima M."/>
            <person name="Nakama Y."/>
            <person name="Nakamichi Y."/>
            <person name="Nakamura M."/>
            <person name="Meguro A."/>
            <person name="Negishi M."/>
            <person name="Ohta I."/>
            <person name="Ohta T."/>
            <person name="Okamoto M."/>
            <person name="Ono N."/>
            <person name="Saji S."/>
            <person name="Sakaguchi M."/>
            <person name="Sakai K."/>
            <person name="Shibata M."/>
            <person name="Shimokawa T."/>
            <person name="Song J."/>
            <person name="Takazaki Y."/>
            <person name="Terasawa K."/>
            <person name="Tsugane M."/>
            <person name="Tsuji K."/>
            <person name="Ueda S."/>
            <person name="Waki K."/>
            <person name="Yamagata H."/>
            <person name="Yamamoto M."/>
            <person name="Yamamoto S."/>
            <person name="Yamane H."/>
            <person name="Yoshiki S."/>
            <person name="Yoshihara R."/>
            <person name="Yukawa K."/>
            <person name="Zhong H."/>
            <person name="Yano M."/>
            <person name="Yuan Q."/>
            <person name="Ouyang S."/>
            <person name="Liu J."/>
            <person name="Jones K.M."/>
            <person name="Gansberger K."/>
            <person name="Moffat K."/>
            <person name="Hill J."/>
            <person name="Bera J."/>
            <person name="Fadrosh D."/>
            <person name="Jin S."/>
            <person name="Johri S."/>
            <person name="Kim M."/>
            <person name="Overton L."/>
            <person name="Reardon M."/>
            <person name="Tsitrin T."/>
            <person name="Vuong H."/>
            <person name="Weaver B."/>
            <person name="Ciecko A."/>
            <person name="Tallon L."/>
            <person name="Jackson J."/>
            <person name="Pai G."/>
            <person name="Aken S.V."/>
            <person name="Utterback T."/>
            <person name="Reidmuller S."/>
            <person name="Feldblyum T."/>
            <person name="Hsiao J."/>
            <person name="Zismann V."/>
            <person name="Iobst S."/>
            <person name="de Vazeille A.R."/>
            <person name="Buell C.R."/>
            <person name="Ying K."/>
            <person name="Li Y."/>
            <person name="Lu T."/>
            <person name="Huang Y."/>
            <person name="Zhao Q."/>
            <person name="Feng Q."/>
            <person name="Zhang L."/>
            <person name="Zhu J."/>
            <person name="Weng Q."/>
            <person name="Mu J."/>
            <person name="Lu Y."/>
            <person name="Fan D."/>
            <person name="Liu Y."/>
            <person name="Guan J."/>
            <person name="Zhang Y."/>
            <person name="Yu S."/>
            <person name="Liu X."/>
            <person name="Zhang Y."/>
            <person name="Hong G."/>
            <person name="Han B."/>
            <person name="Choisne N."/>
            <person name="Demange N."/>
            <person name="Orjeda G."/>
            <person name="Samain S."/>
            <person name="Cattolico L."/>
            <person name="Pelletier E."/>
            <person name="Couloux A."/>
            <person name="Segurens B."/>
            <person name="Wincker P."/>
            <person name="D'Hont A."/>
            <person name="Scarpelli C."/>
            <person name="Weissenbach J."/>
            <person name="Salanoubat M."/>
            <person name="Quetier F."/>
            <person name="Yu Y."/>
            <person name="Kim H.R."/>
            <person name="Rambo T."/>
            <person name="Currie J."/>
            <person name="Collura K."/>
            <person name="Luo M."/>
            <person name="Yang T."/>
            <person name="Ammiraju J.S.S."/>
            <person name="Engler F."/>
            <person name="Soderlund C."/>
            <person name="Wing R.A."/>
            <person name="Palmer L.E."/>
            <person name="de la Bastide M."/>
            <person name="Spiegel L."/>
            <person name="Nascimento L."/>
            <person name="Zutavern T."/>
            <person name="O'Shaughnessy A."/>
            <person name="Dike S."/>
            <person name="Dedhia N."/>
            <person name="Preston R."/>
            <person name="Balija V."/>
            <person name="McCombie W.R."/>
            <person name="Chow T."/>
            <person name="Chen H."/>
            <person name="Chung M."/>
            <person name="Chen C."/>
            <person name="Shaw J."/>
            <person name="Wu H."/>
            <person name="Hsiao K."/>
            <person name="Chao Y."/>
            <person name="Chu M."/>
            <person name="Cheng C."/>
            <person name="Hour A."/>
            <person name="Lee P."/>
            <person name="Lin S."/>
            <person name="Lin Y."/>
            <person name="Liou J."/>
            <person name="Liu S."/>
            <person name="Hsing Y."/>
            <person name="Raghuvanshi S."/>
            <person name="Mohanty A."/>
            <person name="Bharti A.K."/>
            <person name="Gaur A."/>
            <person name="Gupta V."/>
            <person name="Kumar D."/>
            <person name="Ravi V."/>
            <person name="Vij S."/>
            <person name="Kapur A."/>
            <person name="Khurana P."/>
            <person name="Khurana P."/>
            <person name="Khurana J.P."/>
            <person name="Tyagi A.K."/>
            <person name="Gaikwad K."/>
            <person name="Singh A."/>
            <person name="Dalal V."/>
            <person name="Srivastava S."/>
            <person name="Dixit A."/>
            <person name="Pal A.K."/>
            <person name="Ghazi I.A."/>
            <person name="Yadav M."/>
            <person name="Pandit A."/>
            <person name="Bhargava A."/>
            <person name="Sureshbabu K."/>
            <person name="Batra K."/>
            <person name="Sharma T.R."/>
            <person name="Mohapatra T."/>
            <person name="Singh N.K."/>
            <person name="Messing J."/>
            <person name="Nelson A.B."/>
            <person name="Fuks G."/>
            <person name="Kavchok S."/>
            <person name="Keizer G."/>
            <person name="Linton E."/>
            <person name="Llaca V."/>
            <person name="Song R."/>
            <person name="Tanyolac B."/>
            <person name="Young S."/>
            <person name="Ho-Il K."/>
            <person name="Hahn J.H."/>
            <person name="Sangsakoo G."/>
            <person name="Vanavichit A."/>
            <person name="de Mattos Luiz.A.T."/>
            <person name="Zimmer P.D."/>
            <person name="Malone G."/>
            <person name="Dellagostin O."/>
            <person name="de Oliveira A.C."/>
            <person name="Bevan M."/>
            <person name="Bancroft I."/>
            <person name="Minx P."/>
            <person name="Cordum H."/>
            <person name="Wilson R."/>
            <person name="Cheng Z."/>
            <person name="Jin W."/>
            <person name="Jiang J."/>
            <person name="Leong S.A."/>
            <person name="Iwama H."/>
            <person name="Gojobori T."/>
            <person name="Itoh T."/>
            <person name="Niimura Y."/>
            <person name="Fujii Y."/>
            <person name="Habara T."/>
            <person name="Sakai H."/>
            <person name="Sato Y."/>
            <person name="Wilson G."/>
            <person name="Kumar K."/>
            <person name="McCouch S."/>
            <person name="Juretic N."/>
            <person name="Hoen D."/>
            <person name="Wright S."/>
            <person name="Bruskiewich R."/>
            <person name="Bureau T."/>
            <person name="Miyao A."/>
            <person name="Hirochika H."/>
            <person name="Nishikawa T."/>
            <person name="Kadowaki K."/>
            <person name="Sugiura M."/>
            <person name="Burr B."/>
            <person name="Sasaki T."/>
        </authorList>
    </citation>
    <scope>NUCLEOTIDE SEQUENCE [LARGE SCALE GENOMIC DNA]</scope>
    <source>
        <strain evidence="3">cv. Nipponbare</strain>
    </source>
</reference>
<dbReference type="Gramene" id="Os01t0630000-00">
    <property type="protein sequence ID" value="Os01t0630000-00"/>
    <property type="gene ID" value="Os01g0630000"/>
</dbReference>
<name>A0A0P0V5L1_ORYSJ</name>
<evidence type="ECO:0000313" key="3">
    <source>
        <dbReference type="Proteomes" id="UP000059680"/>
    </source>
</evidence>
<dbReference type="PaxDb" id="39947-A0A0P0V5L1"/>
<dbReference type="AlphaFoldDB" id="A0A0P0V5L1"/>
<accession>A0A0P0V5L1</accession>
<protein>
    <submittedName>
        <fullName evidence="2">Os01g0630000 protein</fullName>
    </submittedName>
</protein>
<reference evidence="2 3" key="3">
    <citation type="journal article" date="2013" name="Rice">
        <title>Improvement of the Oryza sativa Nipponbare reference genome using next generation sequence and optical map data.</title>
        <authorList>
            <person name="Kawahara Y."/>
            <person name="de la Bastide M."/>
            <person name="Hamilton J.P."/>
            <person name="Kanamori H."/>
            <person name="McCombie W.R."/>
            <person name="Ouyang S."/>
            <person name="Schwartz D.C."/>
            <person name="Tanaka T."/>
            <person name="Wu J."/>
            <person name="Zhou S."/>
            <person name="Childs K.L."/>
            <person name="Davidson R.M."/>
            <person name="Lin H."/>
            <person name="Quesada-Ocampo L."/>
            <person name="Vaillancourt B."/>
            <person name="Sakai H."/>
            <person name="Lee S.S."/>
            <person name="Kim J."/>
            <person name="Numa H."/>
            <person name="Itoh T."/>
            <person name="Buell C.R."/>
            <person name="Matsumoto T."/>
        </authorList>
    </citation>
    <scope>NUCLEOTIDE SEQUENCE [LARGE SCALE GENOMIC DNA]</scope>
    <source>
        <strain evidence="3">cv. Nipponbare</strain>
    </source>
</reference>
<dbReference type="Proteomes" id="UP000059680">
    <property type="component" value="Chromosome 1"/>
</dbReference>
<proteinExistence type="predicted"/>
<keyword evidence="3" id="KW-1185">Reference proteome</keyword>
<gene>
    <name evidence="2" type="ordered locus">Os01g0630000</name>
    <name evidence="2" type="ORF">OSNPB_010630000</name>
</gene>
<evidence type="ECO:0000256" key="1">
    <source>
        <dbReference type="SAM" id="SignalP"/>
    </source>
</evidence>
<dbReference type="InParanoid" id="A0A0P0V5L1"/>